<evidence type="ECO:0000313" key="2">
    <source>
        <dbReference type="Proteomes" id="UP001607303"/>
    </source>
</evidence>
<accession>A0ABD2C337</accession>
<protein>
    <submittedName>
        <fullName evidence="1">Uncharacterized protein</fullName>
    </submittedName>
</protein>
<dbReference type="Proteomes" id="UP001607303">
    <property type="component" value="Unassembled WGS sequence"/>
</dbReference>
<proteinExistence type="predicted"/>
<dbReference type="AlphaFoldDB" id="A0ABD2C337"/>
<name>A0ABD2C337_VESMC</name>
<reference evidence="1 2" key="1">
    <citation type="journal article" date="2024" name="Ann. Entomol. Soc. Am.">
        <title>Genomic analyses of the southern and eastern yellowjacket wasps (Hymenoptera: Vespidae) reveal evolutionary signatures of social life.</title>
        <authorList>
            <person name="Catto M.A."/>
            <person name="Caine P.B."/>
            <person name="Orr S.E."/>
            <person name="Hunt B.G."/>
            <person name="Goodisman M.A.D."/>
        </authorList>
    </citation>
    <scope>NUCLEOTIDE SEQUENCE [LARGE SCALE GENOMIC DNA]</scope>
    <source>
        <strain evidence="1">232</strain>
        <tissue evidence="1">Head and thorax</tissue>
    </source>
</reference>
<evidence type="ECO:0000313" key="1">
    <source>
        <dbReference type="EMBL" id="KAL2739457.1"/>
    </source>
</evidence>
<gene>
    <name evidence="1" type="ORF">V1477_010846</name>
</gene>
<sequence length="59" mass="6656">MDLHNVSKYSYSLIISGHRQQRHWIKFILHVGNTDVGAGASIQLNLAGRIRVVSRQISL</sequence>
<dbReference type="EMBL" id="JAYRBN010000061">
    <property type="protein sequence ID" value="KAL2739457.1"/>
    <property type="molecule type" value="Genomic_DNA"/>
</dbReference>
<keyword evidence="2" id="KW-1185">Reference proteome</keyword>
<organism evidence="1 2">
    <name type="scientific">Vespula maculifrons</name>
    <name type="common">Eastern yellow jacket</name>
    <name type="synonym">Wasp</name>
    <dbReference type="NCBI Taxonomy" id="7453"/>
    <lineage>
        <taxon>Eukaryota</taxon>
        <taxon>Metazoa</taxon>
        <taxon>Ecdysozoa</taxon>
        <taxon>Arthropoda</taxon>
        <taxon>Hexapoda</taxon>
        <taxon>Insecta</taxon>
        <taxon>Pterygota</taxon>
        <taxon>Neoptera</taxon>
        <taxon>Endopterygota</taxon>
        <taxon>Hymenoptera</taxon>
        <taxon>Apocrita</taxon>
        <taxon>Aculeata</taxon>
        <taxon>Vespoidea</taxon>
        <taxon>Vespidae</taxon>
        <taxon>Vespinae</taxon>
        <taxon>Vespula</taxon>
    </lineage>
</organism>
<comment type="caution">
    <text evidence="1">The sequence shown here is derived from an EMBL/GenBank/DDBJ whole genome shotgun (WGS) entry which is preliminary data.</text>
</comment>